<evidence type="ECO:0000259" key="1">
    <source>
        <dbReference type="PROSITE" id="PS50937"/>
    </source>
</evidence>
<proteinExistence type="predicted"/>
<dbReference type="Pfam" id="PF13411">
    <property type="entry name" value="MerR_1"/>
    <property type="match status" value="1"/>
</dbReference>
<sequence>MALSSSQDLHSSLSALGQAAQDKNSQYAVQGQLFSMSGDEKVTRGYRGSVASEVAGITYRQLDYWARKQIMEPSITQSHGSGSRRLYSFKDIVILAVLKHLLDIGVNLPNATAAVDFLTQKSVAQLETVTIVCDGDQVIDCQSSDQLFEIMTSGKAVFAMAVASIWQQVQMDLAEEDYVDLDEESEFWGKLRRPLEEMAIERLRQRIERQQVEHREFASMHFA</sequence>
<dbReference type="SUPFAM" id="SSF46955">
    <property type="entry name" value="Putative DNA-binding domain"/>
    <property type="match status" value="1"/>
</dbReference>
<keyword evidence="3" id="KW-1185">Reference proteome</keyword>
<reference evidence="2 3" key="1">
    <citation type="journal article" date="2023" name="Microbiol. Spectr.">
        <title>Symbiosis of Carpenter Bees with Uncharacterized Lactic Acid Bacteria Showing NAD Auxotrophy.</title>
        <authorList>
            <person name="Kawasaki S."/>
            <person name="Ozawa K."/>
            <person name="Mori T."/>
            <person name="Yamamoto A."/>
            <person name="Ito M."/>
            <person name="Ohkuma M."/>
            <person name="Sakamoto M."/>
            <person name="Matsutani M."/>
        </authorList>
    </citation>
    <scope>NUCLEOTIDE SEQUENCE [LARGE SCALE GENOMIC DNA]</scope>
    <source>
        <strain evidence="2 3">KimH</strain>
    </source>
</reference>
<dbReference type="SMART" id="SM00422">
    <property type="entry name" value="HTH_MERR"/>
    <property type="match status" value="1"/>
</dbReference>
<evidence type="ECO:0000313" key="3">
    <source>
        <dbReference type="Proteomes" id="UP001321748"/>
    </source>
</evidence>
<dbReference type="Gene3D" id="1.10.1660.10">
    <property type="match status" value="1"/>
</dbReference>
<dbReference type="RefSeq" id="WP_425605027.1">
    <property type="nucleotide sequence ID" value="NZ_AP026800.1"/>
</dbReference>
<dbReference type="EMBL" id="AP026800">
    <property type="protein sequence ID" value="BDR54640.1"/>
    <property type="molecule type" value="Genomic_DNA"/>
</dbReference>
<organism evidence="2 3">
    <name type="scientific">Bombiscardovia apis</name>
    <dbReference type="NCBI Taxonomy" id="2932182"/>
    <lineage>
        <taxon>Bacteria</taxon>
        <taxon>Bacillati</taxon>
        <taxon>Actinomycetota</taxon>
        <taxon>Actinomycetes</taxon>
        <taxon>Bifidobacteriales</taxon>
        <taxon>Bifidobacteriaceae</taxon>
        <taxon>Bombiscardovia</taxon>
    </lineage>
</organism>
<accession>A0ABM8BCR0</accession>
<dbReference type="PROSITE" id="PS50937">
    <property type="entry name" value="HTH_MERR_2"/>
    <property type="match status" value="1"/>
</dbReference>
<feature type="domain" description="HTH merR-type" evidence="1">
    <location>
        <begin position="82"/>
        <end position="117"/>
    </location>
</feature>
<dbReference type="InterPro" id="IPR000551">
    <property type="entry name" value="MerR-type_HTH_dom"/>
</dbReference>
<evidence type="ECO:0000313" key="2">
    <source>
        <dbReference type="EMBL" id="BDR54640.1"/>
    </source>
</evidence>
<gene>
    <name evidence="2" type="ORF">KIMH_07510</name>
</gene>
<dbReference type="InterPro" id="IPR009061">
    <property type="entry name" value="DNA-bd_dom_put_sf"/>
</dbReference>
<protein>
    <submittedName>
        <fullName evidence="2">Transcriptional regulator</fullName>
    </submittedName>
</protein>
<name>A0ABM8BCR0_9BIFI</name>
<dbReference type="Proteomes" id="UP001321748">
    <property type="component" value="Chromosome"/>
</dbReference>